<comment type="subcellular location">
    <subcellularLocation>
        <location evidence="1">Membrane</location>
    </subcellularLocation>
</comment>
<dbReference type="PRINTS" id="PR00237">
    <property type="entry name" value="GPCRRHODOPSN"/>
</dbReference>
<keyword evidence="8" id="KW-1185">Reference proteome</keyword>
<evidence type="ECO:0000256" key="2">
    <source>
        <dbReference type="ARBA" id="ARBA00022692"/>
    </source>
</evidence>
<dbReference type="Pfam" id="PF10324">
    <property type="entry name" value="7TM_GPCR_Srw"/>
    <property type="match status" value="1"/>
</dbReference>
<gene>
    <name evidence="7" type="ORF">MEDL_35262</name>
</gene>
<keyword evidence="4 5" id="KW-0472">Membrane</keyword>
<evidence type="ECO:0000256" key="4">
    <source>
        <dbReference type="ARBA" id="ARBA00023136"/>
    </source>
</evidence>
<dbReference type="GO" id="GO:0008528">
    <property type="term" value="F:G protein-coupled peptide receptor activity"/>
    <property type="evidence" value="ECO:0007669"/>
    <property type="project" value="InterPro"/>
</dbReference>
<dbReference type="GO" id="GO:0016020">
    <property type="term" value="C:membrane"/>
    <property type="evidence" value="ECO:0007669"/>
    <property type="project" value="UniProtKB-SubCell"/>
</dbReference>
<feature type="transmembrane region" description="Helical" evidence="5">
    <location>
        <begin position="161"/>
        <end position="187"/>
    </location>
</feature>
<dbReference type="InterPro" id="IPR017452">
    <property type="entry name" value="GPCR_Rhodpsn_7TM"/>
</dbReference>
<dbReference type="PANTHER" id="PTHR47023:SF1">
    <property type="entry name" value="SEX PEPTIDE RECEPTOR"/>
    <property type="match status" value="1"/>
</dbReference>
<protein>
    <recommendedName>
        <fullName evidence="6">G-protein coupled receptors family 1 profile domain-containing protein</fullName>
    </recommendedName>
</protein>
<feature type="domain" description="G-protein coupled receptors family 1 profile" evidence="6">
    <location>
        <begin position="103"/>
        <end position="368"/>
    </location>
</feature>
<name>A0A8S3SPE1_MYTED</name>
<dbReference type="InterPro" id="IPR000276">
    <property type="entry name" value="GPCR_Rhodpsn"/>
</dbReference>
<proteinExistence type="predicted"/>
<evidence type="ECO:0000256" key="3">
    <source>
        <dbReference type="ARBA" id="ARBA00022989"/>
    </source>
</evidence>
<organism evidence="7 8">
    <name type="scientific">Mytilus edulis</name>
    <name type="common">Blue mussel</name>
    <dbReference type="NCBI Taxonomy" id="6550"/>
    <lineage>
        <taxon>Eukaryota</taxon>
        <taxon>Metazoa</taxon>
        <taxon>Spiralia</taxon>
        <taxon>Lophotrochozoa</taxon>
        <taxon>Mollusca</taxon>
        <taxon>Bivalvia</taxon>
        <taxon>Autobranchia</taxon>
        <taxon>Pteriomorphia</taxon>
        <taxon>Mytilida</taxon>
        <taxon>Mytiloidea</taxon>
        <taxon>Mytilidae</taxon>
        <taxon>Mytilinae</taxon>
        <taxon>Mytilus</taxon>
    </lineage>
</organism>
<dbReference type="Proteomes" id="UP000683360">
    <property type="component" value="Unassembled WGS sequence"/>
</dbReference>
<keyword evidence="2 5" id="KW-0812">Transmembrane</keyword>
<evidence type="ECO:0000313" key="7">
    <source>
        <dbReference type="EMBL" id="CAG2221864.1"/>
    </source>
</evidence>
<accession>A0A8S3SPE1</accession>
<dbReference type="InterPro" id="IPR053071">
    <property type="entry name" value="GPCR1-related_rcpt"/>
</dbReference>
<sequence>MDMQLHIPMESIQWTTVNGQQDLHAIHRYLCTKELIEKMARRLPRTTTASQLTESLLGGFLNVSTLEQHNRTKAFNLITYFESGAYIYYGYVGPIITFFVTIMNILLIATIIKGKFRTSTHAVMVSIAIADILTGIIPVPFNIQVFSVKQSRDFLKIEWCYIFEICQVILPTVFHLISLSLTVGLSIERFFVVSFPLKASRFCTMRNGILFSICVFVISLCAQIDTFEDVTYNPVEITSLKGIKLTGCRRSVKDRSDKEYITRMLILRFIPCMLLVIFTILLLRKSSDIQEWRKSTTSSSVATASLERMDFAVSLIATIVFLTEITIGTLLLIDHLKSRRRITSNNALISGITYVVYMVTSPVNFAILCFLSKKFRQTFFGMFCRH</sequence>
<dbReference type="InterPro" id="IPR019427">
    <property type="entry name" value="7TM_GPCR_serpentine_rcpt_Srw"/>
</dbReference>
<reference evidence="7" key="1">
    <citation type="submission" date="2021-03" db="EMBL/GenBank/DDBJ databases">
        <authorList>
            <person name="Bekaert M."/>
        </authorList>
    </citation>
    <scope>NUCLEOTIDE SEQUENCE</scope>
</reference>
<dbReference type="EMBL" id="CAJPWZ010001704">
    <property type="protein sequence ID" value="CAG2221864.1"/>
    <property type="molecule type" value="Genomic_DNA"/>
</dbReference>
<feature type="transmembrane region" description="Helical" evidence="5">
    <location>
        <begin position="260"/>
        <end position="283"/>
    </location>
</feature>
<dbReference type="PROSITE" id="PS50262">
    <property type="entry name" value="G_PROTEIN_RECEP_F1_2"/>
    <property type="match status" value="1"/>
</dbReference>
<feature type="transmembrane region" description="Helical" evidence="5">
    <location>
        <begin position="311"/>
        <end position="332"/>
    </location>
</feature>
<dbReference type="SUPFAM" id="SSF81321">
    <property type="entry name" value="Family A G protein-coupled receptor-like"/>
    <property type="match status" value="1"/>
</dbReference>
<evidence type="ECO:0000256" key="5">
    <source>
        <dbReference type="SAM" id="Phobius"/>
    </source>
</evidence>
<dbReference type="OrthoDB" id="6089801at2759"/>
<dbReference type="PANTHER" id="PTHR47023">
    <property type="entry name" value="SEX PEPTIDE RECEPTOR"/>
    <property type="match status" value="1"/>
</dbReference>
<feature type="transmembrane region" description="Helical" evidence="5">
    <location>
        <begin position="121"/>
        <end position="141"/>
    </location>
</feature>
<evidence type="ECO:0000259" key="6">
    <source>
        <dbReference type="PROSITE" id="PS50262"/>
    </source>
</evidence>
<evidence type="ECO:0000313" key="8">
    <source>
        <dbReference type="Proteomes" id="UP000683360"/>
    </source>
</evidence>
<feature type="transmembrane region" description="Helical" evidence="5">
    <location>
        <begin position="352"/>
        <end position="372"/>
    </location>
</feature>
<dbReference type="AlphaFoldDB" id="A0A8S3SPE1"/>
<feature type="transmembrane region" description="Helical" evidence="5">
    <location>
        <begin position="86"/>
        <end position="109"/>
    </location>
</feature>
<feature type="transmembrane region" description="Helical" evidence="5">
    <location>
        <begin position="208"/>
        <end position="227"/>
    </location>
</feature>
<keyword evidence="3 5" id="KW-1133">Transmembrane helix</keyword>
<evidence type="ECO:0000256" key="1">
    <source>
        <dbReference type="ARBA" id="ARBA00004370"/>
    </source>
</evidence>
<comment type="caution">
    <text evidence="7">The sequence shown here is derived from an EMBL/GenBank/DDBJ whole genome shotgun (WGS) entry which is preliminary data.</text>
</comment>
<dbReference type="Gene3D" id="1.20.1070.10">
    <property type="entry name" value="Rhodopsin 7-helix transmembrane proteins"/>
    <property type="match status" value="1"/>
</dbReference>